<reference evidence="3" key="2">
    <citation type="submission" date="2016-04" db="EMBL/GenBank/DDBJ databases">
        <title>First Complete Genome Sequence of a Subdivision 6 Acidobacterium.</title>
        <authorList>
            <person name="Huang S."/>
            <person name="Vieira S."/>
            <person name="Bunk B."/>
            <person name="Riedel T."/>
            <person name="Sproeer C."/>
            <person name="Overmann J."/>
        </authorList>
    </citation>
    <scope>NUCLEOTIDE SEQUENCE [LARGE SCALE GENOMIC DNA]</scope>
    <source>
        <strain evidence="3">DSM 100886 HEG_-6_39</strain>
    </source>
</reference>
<dbReference type="NCBIfam" id="TIGR02436">
    <property type="entry name" value="four helix bundle protein"/>
    <property type="match status" value="1"/>
</dbReference>
<dbReference type="SUPFAM" id="SSF158446">
    <property type="entry name" value="IVS-encoded protein-like"/>
    <property type="match status" value="1"/>
</dbReference>
<protein>
    <submittedName>
        <fullName evidence="2">Four helix bundle protein</fullName>
    </submittedName>
</protein>
<feature type="region of interest" description="Disordered" evidence="1">
    <location>
        <begin position="69"/>
        <end position="95"/>
    </location>
</feature>
<dbReference type="OrthoDB" id="285993at2"/>
<evidence type="ECO:0000313" key="3">
    <source>
        <dbReference type="Proteomes" id="UP000076079"/>
    </source>
</evidence>
<dbReference type="InterPro" id="IPR036583">
    <property type="entry name" value="23S_rRNA_IVS_sf"/>
</dbReference>
<dbReference type="KEGG" id="abac:LuPra_04515"/>
<evidence type="ECO:0000313" key="2">
    <source>
        <dbReference type="EMBL" id="AMY11268.1"/>
    </source>
</evidence>
<dbReference type="AlphaFoldDB" id="A0A143PSZ5"/>
<organism evidence="2 3">
    <name type="scientific">Luteitalea pratensis</name>
    <dbReference type="NCBI Taxonomy" id="1855912"/>
    <lineage>
        <taxon>Bacteria</taxon>
        <taxon>Pseudomonadati</taxon>
        <taxon>Acidobacteriota</taxon>
        <taxon>Vicinamibacteria</taxon>
        <taxon>Vicinamibacterales</taxon>
        <taxon>Vicinamibacteraceae</taxon>
        <taxon>Luteitalea</taxon>
    </lineage>
</organism>
<accession>A0A143PSZ5</accession>
<dbReference type="Gene3D" id="1.20.1440.60">
    <property type="entry name" value="23S rRNA-intervening sequence"/>
    <property type="match status" value="1"/>
</dbReference>
<dbReference type="Proteomes" id="UP000076079">
    <property type="component" value="Chromosome"/>
</dbReference>
<evidence type="ECO:0000256" key="1">
    <source>
        <dbReference type="SAM" id="MobiDB-lite"/>
    </source>
</evidence>
<proteinExistence type="predicted"/>
<sequence length="95" mass="10455">MARDIQERAFRLALRVTGLEHDDGYRAIVRRIVVAQLVRSVTSIGSNLEEATGAQSKADFIAWSASRARKHAKRNSGSGCRGSPASYRRTCGQSY</sequence>
<name>A0A143PSZ5_LUTPR</name>
<gene>
    <name evidence="2" type="ORF">LuPra_04515</name>
</gene>
<reference evidence="2 3" key="1">
    <citation type="journal article" date="2016" name="Genome Announc.">
        <title>First Complete Genome Sequence of a Subdivision 6 Acidobacterium Strain.</title>
        <authorList>
            <person name="Huang S."/>
            <person name="Vieira S."/>
            <person name="Bunk B."/>
            <person name="Riedel T."/>
            <person name="Sproer C."/>
            <person name="Overmann J."/>
        </authorList>
    </citation>
    <scope>NUCLEOTIDE SEQUENCE [LARGE SCALE GENOMIC DNA]</scope>
    <source>
        <strain evidence="3">DSM 100886 HEG_-6_39</strain>
    </source>
</reference>
<dbReference type="InterPro" id="IPR012657">
    <property type="entry name" value="23S_rRNA-intervening_sequence"/>
</dbReference>
<keyword evidence="3" id="KW-1185">Reference proteome</keyword>
<dbReference type="EMBL" id="CP015136">
    <property type="protein sequence ID" value="AMY11268.1"/>
    <property type="molecule type" value="Genomic_DNA"/>
</dbReference>